<keyword evidence="3" id="KW-1185">Reference proteome</keyword>
<evidence type="ECO:0000256" key="1">
    <source>
        <dbReference type="SAM" id="MobiDB-lite"/>
    </source>
</evidence>
<organism evidence="2 3">
    <name type="scientific">Scyliorhinus torazame</name>
    <name type="common">Cloudy catshark</name>
    <name type="synonym">Catulus torazame</name>
    <dbReference type="NCBI Taxonomy" id="75743"/>
    <lineage>
        <taxon>Eukaryota</taxon>
        <taxon>Metazoa</taxon>
        <taxon>Chordata</taxon>
        <taxon>Craniata</taxon>
        <taxon>Vertebrata</taxon>
        <taxon>Chondrichthyes</taxon>
        <taxon>Elasmobranchii</taxon>
        <taxon>Galeomorphii</taxon>
        <taxon>Galeoidea</taxon>
        <taxon>Carcharhiniformes</taxon>
        <taxon>Scyliorhinidae</taxon>
        <taxon>Scyliorhinus</taxon>
    </lineage>
</organism>
<dbReference type="OrthoDB" id="9946507at2759"/>
<evidence type="ECO:0000313" key="2">
    <source>
        <dbReference type="EMBL" id="GCB60245.1"/>
    </source>
</evidence>
<protein>
    <submittedName>
        <fullName evidence="2">Uncharacterized protein</fullName>
    </submittedName>
</protein>
<proteinExistence type="predicted"/>
<name>A0A401NH94_SCYTO</name>
<reference evidence="2 3" key="1">
    <citation type="journal article" date="2018" name="Nat. Ecol. Evol.">
        <title>Shark genomes provide insights into elasmobranch evolution and the origin of vertebrates.</title>
        <authorList>
            <person name="Hara Y"/>
            <person name="Yamaguchi K"/>
            <person name="Onimaru K"/>
            <person name="Kadota M"/>
            <person name="Koyanagi M"/>
            <person name="Keeley SD"/>
            <person name="Tatsumi K"/>
            <person name="Tanaka K"/>
            <person name="Motone F"/>
            <person name="Kageyama Y"/>
            <person name="Nozu R"/>
            <person name="Adachi N"/>
            <person name="Nishimura O"/>
            <person name="Nakagawa R"/>
            <person name="Tanegashima C"/>
            <person name="Kiyatake I"/>
            <person name="Matsumoto R"/>
            <person name="Murakumo K"/>
            <person name="Nishida K"/>
            <person name="Terakita A"/>
            <person name="Kuratani S"/>
            <person name="Sato K"/>
            <person name="Hyodo S Kuraku.S."/>
        </authorList>
    </citation>
    <scope>NUCLEOTIDE SEQUENCE [LARGE SCALE GENOMIC DNA]</scope>
</reference>
<feature type="compositionally biased region" description="Acidic residues" evidence="1">
    <location>
        <begin position="45"/>
        <end position="66"/>
    </location>
</feature>
<sequence>MVSSIPVIKVKATKDIDDYYEKTKRSIDGRIPAGGYYEKVKRSLDEDEDYDEDDEDDDDEDSDIDYEDSRNKAKRQVHRTRKALDEAREKREYEYYSRGKFARDIDDYVR</sequence>
<feature type="compositionally biased region" description="Basic residues" evidence="1">
    <location>
        <begin position="72"/>
        <end position="81"/>
    </location>
</feature>
<evidence type="ECO:0000313" key="3">
    <source>
        <dbReference type="Proteomes" id="UP000288216"/>
    </source>
</evidence>
<accession>A0A401NH94</accession>
<dbReference type="Proteomes" id="UP000288216">
    <property type="component" value="Unassembled WGS sequence"/>
</dbReference>
<gene>
    <name evidence="2" type="ORF">scyTo_0011097</name>
</gene>
<dbReference type="EMBL" id="BFAA01004934">
    <property type="protein sequence ID" value="GCB60245.1"/>
    <property type="molecule type" value="Genomic_DNA"/>
</dbReference>
<dbReference type="AlphaFoldDB" id="A0A401NH94"/>
<feature type="region of interest" description="Disordered" evidence="1">
    <location>
        <begin position="38"/>
        <end position="84"/>
    </location>
</feature>
<comment type="caution">
    <text evidence="2">The sequence shown here is derived from an EMBL/GenBank/DDBJ whole genome shotgun (WGS) entry which is preliminary data.</text>
</comment>